<feature type="compositionally biased region" description="Acidic residues" evidence="1">
    <location>
        <begin position="86"/>
        <end position="98"/>
    </location>
</feature>
<evidence type="ECO:0000313" key="2">
    <source>
        <dbReference type="EMBL" id="OBV09917.1"/>
    </source>
</evidence>
<proteinExistence type="predicted"/>
<gene>
    <name evidence="2" type="ORF">I603_2813</name>
</gene>
<dbReference type="AlphaFoldDB" id="A0A1A7BEV3"/>
<name>A0A1A7BEV3_9SPHN</name>
<dbReference type="RefSeq" id="WP_068865828.1">
    <property type="nucleotide sequence ID" value="NZ_LZYB01000009.1"/>
</dbReference>
<dbReference type="STRING" id="1300349.I603_2813"/>
<sequence length="145" mass="15207">MSTNPFANSKAALVFAATTIIGALVIASTLDGEEALDDRLARVTEEREVVTEDARDLSEQPSEVIEPLDPASGWGGTGADVFGEYAAEEATEAEEEEAPQPWQASGQQGRSAASKAKIGGPVKADSPGMLVPRDDGSDQQTIEPY</sequence>
<feature type="region of interest" description="Disordered" evidence="1">
    <location>
        <begin position="46"/>
        <end position="145"/>
    </location>
</feature>
<dbReference type="Proteomes" id="UP000092484">
    <property type="component" value="Unassembled WGS sequence"/>
</dbReference>
<keyword evidence="3" id="KW-1185">Reference proteome</keyword>
<feature type="compositionally biased region" description="Polar residues" evidence="1">
    <location>
        <begin position="102"/>
        <end position="111"/>
    </location>
</feature>
<accession>A0A1A7BEV3</accession>
<evidence type="ECO:0000256" key="1">
    <source>
        <dbReference type="SAM" id="MobiDB-lite"/>
    </source>
</evidence>
<dbReference type="EMBL" id="LZYB01000009">
    <property type="protein sequence ID" value="OBV09917.1"/>
    <property type="molecule type" value="Genomic_DNA"/>
</dbReference>
<reference evidence="2 3" key="1">
    <citation type="submission" date="2016-06" db="EMBL/GenBank/DDBJ databases">
        <title>Genome sequence of Porphyrobacter dokdonensis DSW-74.</title>
        <authorList>
            <person name="Kim J.F."/>
            <person name="Song J.Y."/>
        </authorList>
    </citation>
    <scope>NUCLEOTIDE SEQUENCE [LARGE SCALE GENOMIC DNA]</scope>
    <source>
        <strain evidence="2 3">DSW-74</strain>
    </source>
</reference>
<comment type="caution">
    <text evidence="2">The sequence shown here is derived from an EMBL/GenBank/DDBJ whole genome shotgun (WGS) entry which is preliminary data.</text>
</comment>
<organism evidence="2 3">
    <name type="scientific">Erythrobacter dokdonensis DSW-74</name>
    <dbReference type="NCBI Taxonomy" id="1300349"/>
    <lineage>
        <taxon>Bacteria</taxon>
        <taxon>Pseudomonadati</taxon>
        <taxon>Pseudomonadota</taxon>
        <taxon>Alphaproteobacteria</taxon>
        <taxon>Sphingomonadales</taxon>
        <taxon>Erythrobacteraceae</taxon>
        <taxon>Erythrobacter/Porphyrobacter group</taxon>
        <taxon>Erythrobacter</taxon>
    </lineage>
</organism>
<evidence type="ECO:0000313" key="3">
    <source>
        <dbReference type="Proteomes" id="UP000092484"/>
    </source>
</evidence>
<feature type="compositionally biased region" description="Basic and acidic residues" evidence="1">
    <location>
        <begin position="46"/>
        <end position="58"/>
    </location>
</feature>
<protein>
    <submittedName>
        <fullName evidence="2">Uncharacterized protein</fullName>
    </submittedName>
</protein>